<dbReference type="Pfam" id="PF00892">
    <property type="entry name" value="EamA"/>
    <property type="match status" value="1"/>
</dbReference>
<feature type="transmembrane region" description="Helical" evidence="7">
    <location>
        <begin position="280"/>
        <end position="306"/>
    </location>
</feature>
<evidence type="ECO:0000313" key="11">
    <source>
        <dbReference type="Proteomes" id="UP001220324"/>
    </source>
</evidence>
<dbReference type="InterPro" id="IPR000620">
    <property type="entry name" value="EamA_dom"/>
</dbReference>
<evidence type="ECO:0000256" key="6">
    <source>
        <dbReference type="SAM" id="MobiDB-lite"/>
    </source>
</evidence>
<feature type="transmembrane region" description="Helical" evidence="7">
    <location>
        <begin position="318"/>
        <end position="339"/>
    </location>
</feature>
<accession>A0AAD6CZS2</accession>
<feature type="transmembrane region" description="Helical" evidence="7">
    <location>
        <begin position="372"/>
        <end position="389"/>
    </location>
</feature>
<proteinExistence type="predicted"/>
<keyword evidence="5 7" id="KW-0472">Membrane</keyword>
<dbReference type="AlphaFoldDB" id="A0AAD6CZS2"/>
<dbReference type="InterPro" id="IPR025016">
    <property type="entry name" value="DUF3955"/>
</dbReference>
<comment type="caution">
    <text evidence="10">The sequence shown here is derived from an EMBL/GenBank/DDBJ whole genome shotgun (WGS) entry which is preliminary data.</text>
</comment>
<evidence type="ECO:0000256" key="3">
    <source>
        <dbReference type="ARBA" id="ARBA00022824"/>
    </source>
</evidence>
<evidence type="ECO:0000256" key="2">
    <source>
        <dbReference type="ARBA" id="ARBA00022692"/>
    </source>
</evidence>
<dbReference type="PANTHER" id="PTHR23051">
    <property type="entry name" value="SOLUTE CARRIER FAMILY 35, MEMBER F5"/>
    <property type="match status" value="1"/>
</dbReference>
<protein>
    <recommendedName>
        <fullName evidence="12">EamA domain-containing protein</fullName>
    </recommendedName>
</protein>
<dbReference type="EMBL" id="JAQIZZ010000003">
    <property type="protein sequence ID" value="KAJ5546319.1"/>
    <property type="molecule type" value="Genomic_DNA"/>
</dbReference>
<evidence type="ECO:0008006" key="12">
    <source>
        <dbReference type="Google" id="ProtNLM"/>
    </source>
</evidence>
<sequence>MSTNLDVQPTRMGMARRTLGICLLLLVVVLWTTSNFLGSTIFADKTYPKPFFVTYLNTSLFTIPLFGVLLSRTIGLWRANKLGQVDSFWSWLHHMDSAESVSADETRVLRRVSIDDEARGSGDYDGARYLPKGANEDEMLGLKATAKLSFQFCLLWFTANYFAMACLQYTTVSSATILTSTSGVWTLIFGACLRVEKFTARKALGVLASLIGIILISRVDLSKPDAPAAPTADEGSGTFPHKTAAEIALGDAMAAFSSILYGVYTIVMKKQVGDESRVNMPLFFGLVGLFNVILMWPGFFILHWTGVELFSFPETKRVWTIVLVNSVASLISDVAWAYAMLLTTPLVVTVGLSLTIPLSLVGQIVLQGQYASAIYWVGAAIVFLSFVVVNHESKTLDDEAPADGGRSSSGEYESIPNEDVQ</sequence>
<evidence type="ECO:0000259" key="9">
    <source>
        <dbReference type="Pfam" id="PF13127"/>
    </source>
</evidence>
<dbReference type="Proteomes" id="UP001220324">
    <property type="component" value="Unassembled WGS sequence"/>
</dbReference>
<gene>
    <name evidence="10" type="ORF">N7494_003904</name>
</gene>
<comment type="subcellular location">
    <subcellularLocation>
        <location evidence="1">Endoplasmic reticulum membrane</location>
        <topology evidence="1">Multi-pass membrane protein</topology>
    </subcellularLocation>
</comment>
<evidence type="ECO:0000256" key="7">
    <source>
        <dbReference type="SAM" id="Phobius"/>
    </source>
</evidence>
<evidence type="ECO:0000313" key="10">
    <source>
        <dbReference type="EMBL" id="KAJ5546319.1"/>
    </source>
</evidence>
<evidence type="ECO:0000259" key="8">
    <source>
        <dbReference type="Pfam" id="PF00892"/>
    </source>
</evidence>
<feature type="transmembrane region" description="Helical" evidence="7">
    <location>
        <begin position="247"/>
        <end position="268"/>
    </location>
</feature>
<dbReference type="InterPro" id="IPR037185">
    <property type="entry name" value="EmrE-like"/>
</dbReference>
<name>A0AAD6CZS2_9EURO</name>
<dbReference type="GO" id="GO:0000329">
    <property type="term" value="C:fungal-type vacuole membrane"/>
    <property type="evidence" value="ECO:0007669"/>
    <property type="project" value="TreeGrafter"/>
</dbReference>
<keyword evidence="2 7" id="KW-0812">Transmembrane</keyword>
<evidence type="ECO:0000256" key="1">
    <source>
        <dbReference type="ARBA" id="ARBA00004477"/>
    </source>
</evidence>
<evidence type="ECO:0000256" key="4">
    <source>
        <dbReference type="ARBA" id="ARBA00022989"/>
    </source>
</evidence>
<dbReference type="SUPFAM" id="SSF103481">
    <property type="entry name" value="Multidrug resistance efflux transporter EmrE"/>
    <property type="match status" value="2"/>
</dbReference>
<feature type="transmembrane region" description="Helical" evidence="7">
    <location>
        <begin position="148"/>
        <end position="170"/>
    </location>
</feature>
<feature type="transmembrane region" description="Helical" evidence="7">
    <location>
        <begin position="346"/>
        <end position="366"/>
    </location>
</feature>
<feature type="region of interest" description="Disordered" evidence="6">
    <location>
        <begin position="396"/>
        <end position="421"/>
    </location>
</feature>
<organism evidence="10 11">
    <name type="scientific">Penicillium frequentans</name>
    <dbReference type="NCBI Taxonomy" id="3151616"/>
    <lineage>
        <taxon>Eukaryota</taxon>
        <taxon>Fungi</taxon>
        <taxon>Dikarya</taxon>
        <taxon>Ascomycota</taxon>
        <taxon>Pezizomycotina</taxon>
        <taxon>Eurotiomycetes</taxon>
        <taxon>Eurotiomycetidae</taxon>
        <taxon>Eurotiales</taxon>
        <taxon>Aspergillaceae</taxon>
        <taxon>Penicillium</taxon>
    </lineage>
</organism>
<feature type="transmembrane region" description="Helical" evidence="7">
    <location>
        <begin position="176"/>
        <end position="195"/>
    </location>
</feature>
<keyword evidence="3" id="KW-0256">Endoplasmic reticulum</keyword>
<feature type="domain" description="EamA" evidence="8">
    <location>
        <begin position="153"/>
        <end position="217"/>
    </location>
</feature>
<feature type="transmembrane region" description="Helical" evidence="7">
    <location>
        <begin position="202"/>
        <end position="219"/>
    </location>
</feature>
<reference evidence="10 11" key="1">
    <citation type="journal article" date="2023" name="IMA Fungus">
        <title>Comparative genomic study of the Penicillium genus elucidates a diverse pangenome and 15 lateral gene transfer events.</title>
        <authorList>
            <person name="Petersen C."/>
            <person name="Sorensen T."/>
            <person name="Nielsen M.R."/>
            <person name="Sondergaard T.E."/>
            <person name="Sorensen J.L."/>
            <person name="Fitzpatrick D.A."/>
            <person name="Frisvad J.C."/>
            <person name="Nielsen K.L."/>
        </authorList>
    </citation>
    <scope>NUCLEOTIDE SEQUENCE [LARGE SCALE GENOMIC DNA]</scope>
    <source>
        <strain evidence="10 11">IBT 35679</strain>
    </source>
</reference>
<dbReference type="Pfam" id="PF13127">
    <property type="entry name" value="DUF3955"/>
    <property type="match status" value="1"/>
</dbReference>
<dbReference type="PANTHER" id="PTHR23051:SF0">
    <property type="entry name" value="SOLUTE CARRIER FAMILY 35 MEMBER F5"/>
    <property type="match status" value="1"/>
</dbReference>
<keyword evidence="11" id="KW-1185">Reference proteome</keyword>
<evidence type="ECO:0000256" key="5">
    <source>
        <dbReference type="ARBA" id="ARBA00023136"/>
    </source>
</evidence>
<feature type="domain" description="DUF3955" evidence="9">
    <location>
        <begin position="18"/>
        <end position="67"/>
    </location>
</feature>
<feature type="transmembrane region" description="Helical" evidence="7">
    <location>
        <begin position="53"/>
        <end position="71"/>
    </location>
</feature>
<keyword evidence="4 7" id="KW-1133">Transmembrane helix</keyword>